<protein>
    <submittedName>
        <fullName evidence="1">Uncharacterized protein</fullName>
    </submittedName>
</protein>
<accession>A0A6J7WJ41</accession>
<reference evidence="1" key="1">
    <citation type="submission" date="2020-05" db="EMBL/GenBank/DDBJ databases">
        <authorList>
            <person name="Chiriac C."/>
            <person name="Salcher M."/>
            <person name="Ghai R."/>
            <person name="Kavagutti S V."/>
        </authorList>
    </citation>
    <scope>NUCLEOTIDE SEQUENCE</scope>
</reference>
<dbReference type="EMBL" id="LR798248">
    <property type="protein sequence ID" value="CAB5217746.1"/>
    <property type="molecule type" value="Genomic_DNA"/>
</dbReference>
<proteinExistence type="predicted"/>
<name>A0A6J7WJ41_9CAUD</name>
<evidence type="ECO:0000313" key="1">
    <source>
        <dbReference type="EMBL" id="CAB5217746.1"/>
    </source>
</evidence>
<organism evidence="1">
    <name type="scientific">uncultured Caudovirales phage</name>
    <dbReference type="NCBI Taxonomy" id="2100421"/>
    <lineage>
        <taxon>Viruses</taxon>
        <taxon>Duplodnaviria</taxon>
        <taxon>Heunggongvirae</taxon>
        <taxon>Uroviricota</taxon>
        <taxon>Caudoviricetes</taxon>
        <taxon>Peduoviridae</taxon>
        <taxon>Maltschvirus</taxon>
        <taxon>Maltschvirus maltsch</taxon>
    </lineage>
</organism>
<gene>
    <name evidence="1" type="ORF">UFOVP208_9</name>
</gene>
<sequence length="73" mass="8803">MTQKQRLTNEFIKNLEIYFNESYNDFTKKRIERLLNEFDEGIPKTFVADKASFDKGYREGYGDAKKYYIKQIC</sequence>